<feature type="chain" id="PRO_5032746950" evidence="2">
    <location>
        <begin position="25"/>
        <end position="622"/>
    </location>
</feature>
<dbReference type="GO" id="GO:1904680">
    <property type="term" value="F:peptide transmembrane transporter activity"/>
    <property type="evidence" value="ECO:0007669"/>
    <property type="project" value="TreeGrafter"/>
</dbReference>
<evidence type="ECO:0000313" key="4">
    <source>
        <dbReference type="EMBL" id="NJB66672.1"/>
    </source>
</evidence>
<sequence>MISRTLGPLLAILLLANAASIAHAQPAPEPRAAWGMGLHALAIGGAPALPADFTHFPYANPDAPKGGTLRLAAIGTFDSFHPYIARGIAAAGNGLLAATLTTSSRDEPFTQYPYVARSFDVPEDRSHVVFHLDPSARFSDGEPVTADDVIFTFDALVKQGSPTYAKYYEGVSGVTKLSAHAVRFDFRERGNPELPVIAGQLPVLPRHWWQGRDFGSPTLDVPPGCGPYRVRESRTGYSVEYERVGDWWGAALPVNRGRYNFDRIRYDYYRDRTVSAEAFRGGEFDYQMENSAKAWAQDYRGPAIDAGLIRCETIAHERPAGMQGLVFNTRRLQFADRRVREALTLAFDFEWTNRTLFYSQYTRCDSYFSNSAFASREVPSGAELALLEPWRGSLAPEVFGEPCVAPTGDGSGRIRERLRRALALLTEAGWRLEDGVLRDAQGRPFVFEMLLRSPSMERVVLPYAKNLATLGIRMEVSMADASRYVRRTRSFDFDMIVSVMRQSDSPGNEQRFMWTAAAADTPGSRNLAGVKSPVVDDLVEHIIAARDRQSLVAAVRALDRVLLWEHYAVPGWYCPVDRVAYWDRFGMLERHPSRGVDIFSWWYDEGRAKRIAEAGFGAEATL</sequence>
<dbReference type="GO" id="GO:0042884">
    <property type="term" value="P:microcin transport"/>
    <property type="evidence" value="ECO:0007669"/>
    <property type="project" value="TreeGrafter"/>
</dbReference>
<evidence type="ECO:0000259" key="3">
    <source>
        <dbReference type="Pfam" id="PF00496"/>
    </source>
</evidence>
<keyword evidence="5" id="KW-1185">Reference proteome</keyword>
<dbReference type="Proteomes" id="UP000580856">
    <property type="component" value="Unassembled WGS sequence"/>
</dbReference>
<comment type="caution">
    <text evidence="4">The sequence shown here is derived from an EMBL/GenBank/DDBJ whole genome shotgun (WGS) entry which is preliminary data.</text>
</comment>
<accession>A0A846QJL7</accession>
<dbReference type="EMBL" id="JAATJA010000001">
    <property type="protein sequence ID" value="NJB66672.1"/>
    <property type="molecule type" value="Genomic_DNA"/>
</dbReference>
<dbReference type="GO" id="GO:0030288">
    <property type="term" value="C:outer membrane-bounded periplasmic space"/>
    <property type="evidence" value="ECO:0007669"/>
    <property type="project" value="TreeGrafter"/>
</dbReference>
<evidence type="ECO:0000256" key="2">
    <source>
        <dbReference type="SAM" id="SignalP"/>
    </source>
</evidence>
<name>A0A846QJL7_9BACT</name>
<feature type="domain" description="Solute-binding protein family 5" evidence="3">
    <location>
        <begin position="112"/>
        <end position="514"/>
    </location>
</feature>
<dbReference type="GO" id="GO:0015833">
    <property type="term" value="P:peptide transport"/>
    <property type="evidence" value="ECO:0007669"/>
    <property type="project" value="TreeGrafter"/>
</dbReference>
<dbReference type="AlphaFoldDB" id="A0A846QJL7"/>
<dbReference type="PANTHER" id="PTHR30290">
    <property type="entry name" value="PERIPLASMIC BINDING COMPONENT OF ABC TRANSPORTER"/>
    <property type="match status" value="1"/>
</dbReference>
<evidence type="ECO:0000313" key="5">
    <source>
        <dbReference type="Proteomes" id="UP000580856"/>
    </source>
</evidence>
<evidence type="ECO:0000256" key="1">
    <source>
        <dbReference type="ARBA" id="ARBA00022729"/>
    </source>
</evidence>
<dbReference type="Gene3D" id="3.10.105.10">
    <property type="entry name" value="Dipeptide-binding Protein, Domain 3"/>
    <property type="match status" value="1"/>
</dbReference>
<dbReference type="SUPFAM" id="SSF53850">
    <property type="entry name" value="Periplasmic binding protein-like II"/>
    <property type="match status" value="1"/>
</dbReference>
<gene>
    <name evidence="4" type="ORF">GGQ74_000312</name>
</gene>
<organism evidence="4 5">
    <name type="scientific">Desulfobaculum xiamenense</name>
    <dbReference type="NCBI Taxonomy" id="995050"/>
    <lineage>
        <taxon>Bacteria</taxon>
        <taxon>Pseudomonadati</taxon>
        <taxon>Thermodesulfobacteriota</taxon>
        <taxon>Desulfovibrionia</taxon>
        <taxon>Desulfovibrionales</taxon>
        <taxon>Desulfovibrionaceae</taxon>
        <taxon>Desulfobaculum</taxon>
    </lineage>
</organism>
<reference evidence="4 5" key="1">
    <citation type="submission" date="2020-03" db="EMBL/GenBank/DDBJ databases">
        <title>Genomic Encyclopedia of Type Strains, Phase IV (KMG-IV): sequencing the most valuable type-strain genomes for metagenomic binning, comparative biology and taxonomic classification.</title>
        <authorList>
            <person name="Goeker M."/>
        </authorList>
    </citation>
    <scope>NUCLEOTIDE SEQUENCE [LARGE SCALE GENOMIC DNA]</scope>
    <source>
        <strain evidence="4 5">DSM 24233</strain>
    </source>
</reference>
<dbReference type="PANTHER" id="PTHR30290:SF64">
    <property type="entry name" value="ABC TRANSPORTER PERIPLASMIC BINDING PROTEIN"/>
    <property type="match status" value="1"/>
</dbReference>
<dbReference type="CDD" id="cd08497">
    <property type="entry name" value="MbnE-like"/>
    <property type="match status" value="1"/>
</dbReference>
<proteinExistence type="predicted"/>
<dbReference type="InterPro" id="IPR000914">
    <property type="entry name" value="SBP_5_dom"/>
</dbReference>
<dbReference type="InterPro" id="IPR030678">
    <property type="entry name" value="Peptide/Ni-bd"/>
</dbReference>
<feature type="signal peptide" evidence="2">
    <location>
        <begin position="1"/>
        <end position="24"/>
    </location>
</feature>
<keyword evidence="1 2" id="KW-0732">Signal</keyword>
<dbReference type="InterPro" id="IPR039424">
    <property type="entry name" value="SBP_5"/>
</dbReference>
<dbReference type="RefSeq" id="WP_167939789.1">
    <property type="nucleotide sequence ID" value="NZ_JAATJA010000001.1"/>
</dbReference>
<dbReference type="Gene3D" id="3.40.190.10">
    <property type="entry name" value="Periplasmic binding protein-like II"/>
    <property type="match status" value="1"/>
</dbReference>
<dbReference type="PIRSF" id="PIRSF002741">
    <property type="entry name" value="MppA"/>
    <property type="match status" value="1"/>
</dbReference>
<dbReference type="Pfam" id="PF00496">
    <property type="entry name" value="SBP_bac_5"/>
    <property type="match status" value="1"/>
</dbReference>
<protein>
    <submittedName>
        <fullName evidence="4">Microcin C transport system substrate-binding protein</fullName>
    </submittedName>
</protein>
<dbReference type="GO" id="GO:0043190">
    <property type="term" value="C:ATP-binding cassette (ABC) transporter complex"/>
    <property type="evidence" value="ECO:0007669"/>
    <property type="project" value="InterPro"/>
</dbReference>